<dbReference type="NCBIfam" id="NF005829">
    <property type="entry name" value="PRK07726.1"/>
    <property type="match status" value="1"/>
</dbReference>
<keyword evidence="6" id="KW-0799">Topoisomerase</keyword>
<dbReference type="RefSeq" id="WP_191699338.1">
    <property type="nucleotide sequence ID" value="NZ_JACSPZ010000002.1"/>
</dbReference>
<dbReference type="InterPro" id="IPR013825">
    <property type="entry name" value="Topo_IA_cen_sub2"/>
</dbReference>
<dbReference type="InterPro" id="IPR023406">
    <property type="entry name" value="Topo_IA_AS"/>
</dbReference>
<evidence type="ECO:0000256" key="3">
    <source>
        <dbReference type="ARBA" id="ARBA00012891"/>
    </source>
</evidence>
<dbReference type="SUPFAM" id="SSF56712">
    <property type="entry name" value="Prokaryotic type I DNA topoisomerase"/>
    <property type="match status" value="1"/>
</dbReference>
<evidence type="ECO:0000313" key="16">
    <source>
        <dbReference type="Proteomes" id="UP000619101"/>
    </source>
</evidence>
<protein>
    <recommendedName>
        <fullName evidence="3">DNA topoisomerase</fullName>
        <ecNumber evidence="3">5.6.2.1</ecNumber>
    </recommendedName>
    <alternativeName>
        <fullName evidence="12">Omega-protein</fullName>
    </alternativeName>
    <alternativeName>
        <fullName evidence="11">Relaxing enzyme</fullName>
    </alternativeName>
    <alternativeName>
        <fullName evidence="9">Swivelase</fullName>
    </alternativeName>
    <alternativeName>
        <fullName evidence="10">Untwisting enzyme</fullName>
    </alternativeName>
</protein>
<dbReference type="CDD" id="cd00186">
    <property type="entry name" value="TOP1Ac"/>
    <property type="match status" value="1"/>
</dbReference>
<dbReference type="InterPro" id="IPR034144">
    <property type="entry name" value="TOPRIM_TopoIII"/>
</dbReference>
<dbReference type="InterPro" id="IPR003601">
    <property type="entry name" value="Topo_IA_2"/>
</dbReference>
<dbReference type="InterPro" id="IPR006171">
    <property type="entry name" value="TOPRIM_dom"/>
</dbReference>
<evidence type="ECO:0000256" key="12">
    <source>
        <dbReference type="ARBA" id="ARBA00032877"/>
    </source>
</evidence>
<dbReference type="PROSITE" id="PS52039">
    <property type="entry name" value="TOPO_IA_2"/>
    <property type="match status" value="1"/>
</dbReference>
<dbReference type="PANTHER" id="PTHR11390:SF21">
    <property type="entry name" value="DNA TOPOISOMERASE 3-ALPHA"/>
    <property type="match status" value="1"/>
</dbReference>
<dbReference type="Pfam" id="PF01131">
    <property type="entry name" value="Topoisom_bac"/>
    <property type="match status" value="1"/>
</dbReference>
<dbReference type="PROSITE" id="PS50880">
    <property type="entry name" value="TOPRIM"/>
    <property type="match status" value="1"/>
</dbReference>
<dbReference type="InterPro" id="IPR013824">
    <property type="entry name" value="Topo_IA_cen_sub1"/>
</dbReference>
<evidence type="ECO:0000256" key="7">
    <source>
        <dbReference type="ARBA" id="ARBA00023125"/>
    </source>
</evidence>
<dbReference type="Gene3D" id="2.70.20.10">
    <property type="entry name" value="Topoisomerase I, domain 3"/>
    <property type="match status" value="1"/>
</dbReference>
<evidence type="ECO:0000256" key="4">
    <source>
        <dbReference type="ARBA" id="ARBA00022723"/>
    </source>
</evidence>
<dbReference type="Gene3D" id="1.10.290.10">
    <property type="entry name" value="Topoisomerase I, domain 4"/>
    <property type="match status" value="1"/>
</dbReference>
<evidence type="ECO:0000256" key="10">
    <source>
        <dbReference type="ARBA" id="ARBA00031985"/>
    </source>
</evidence>
<evidence type="ECO:0000256" key="9">
    <source>
        <dbReference type="ARBA" id="ARBA00030003"/>
    </source>
</evidence>
<dbReference type="Pfam" id="PF13342">
    <property type="entry name" value="Toprim_Crpt"/>
    <property type="match status" value="1"/>
</dbReference>
<dbReference type="PRINTS" id="PR00417">
    <property type="entry name" value="PRTPISMRASEI"/>
</dbReference>
<organism evidence="15 16">
    <name type="scientific">Solibacillus faecavium</name>
    <dbReference type="NCBI Taxonomy" id="2762221"/>
    <lineage>
        <taxon>Bacteria</taxon>
        <taxon>Bacillati</taxon>
        <taxon>Bacillota</taxon>
        <taxon>Bacilli</taxon>
        <taxon>Bacillales</taxon>
        <taxon>Caryophanaceae</taxon>
        <taxon>Solibacillus</taxon>
    </lineage>
</organism>
<keyword evidence="7" id="KW-0238">DNA-binding</keyword>
<evidence type="ECO:0000259" key="13">
    <source>
        <dbReference type="PROSITE" id="PS50880"/>
    </source>
</evidence>
<reference evidence="15 16" key="1">
    <citation type="submission" date="2020-08" db="EMBL/GenBank/DDBJ databases">
        <title>A Genomic Blueprint of the Chicken Gut Microbiome.</title>
        <authorList>
            <person name="Gilroy R."/>
            <person name="Ravi A."/>
            <person name="Getino M."/>
            <person name="Pursley I."/>
            <person name="Horton D.L."/>
            <person name="Alikhan N.-F."/>
            <person name="Baker D."/>
            <person name="Gharbi K."/>
            <person name="Hall N."/>
            <person name="Watson M."/>
            <person name="Adriaenssens E.M."/>
            <person name="Foster-Nyarko E."/>
            <person name="Jarju S."/>
            <person name="Secka A."/>
            <person name="Antonio M."/>
            <person name="Oren A."/>
            <person name="Chaudhuri R."/>
            <person name="La Ragione R.M."/>
            <person name="Hildebrand F."/>
            <person name="Pallen M.J."/>
        </authorList>
    </citation>
    <scope>NUCLEOTIDE SEQUENCE [LARGE SCALE GENOMIC DNA]</scope>
    <source>
        <strain evidence="15 16">A46</strain>
    </source>
</reference>
<feature type="domain" description="Toprim" evidence="13">
    <location>
        <begin position="3"/>
        <end position="142"/>
    </location>
</feature>
<dbReference type="EC" id="5.6.2.1" evidence="3"/>
<dbReference type="InterPro" id="IPR025589">
    <property type="entry name" value="Toprim_C_rpt"/>
</dbReference>
<evidence type="ECO:0000256" key="2">
    <source>
        <dbReference type="ARBA" id="ARBA00009446"/>
    </source>
</evidence>
<dbReference type="SMART" id="SM00436">
    <property type="entry name" value="TOP1Bc"/>
    <property type="match status" value="1"/>
</dbReference>
<dbReference type="NCBIfam" id="TIGR01056">
    <property type="entry name" value="topB"/>
    <property type="match status" value="1"/>
</dbReference>
<comment type="catalytic activity">
    <reaction evidence="1">
        <text>ATP-independent breakage of single-stranded DNA, followed by passage and rejoining.</text>
        <dbReference type="EC" id="5.6.2.1"/>
    </reaction>
</comment>
<evidence type="ECO:0000256" key="5">
    <source>
        <dbReference type="ARBA" id="ARBA00022842"/>
    </source>
</evidence>
<keyword evidence="8" id="KW-0413">Isomerase</keyword>
<evidence type="ECO:0000256" key="1">
    <source>
        <dbReference type="ARBA" id="ARBA00000213"/>
    </source>
</evidence>
<dbReference type="Proteomes" id="UP000619101">
    <property type="component" value="Unassembled WGS sequence"/>
</dbReference>
<keyword evidence="5" id="KW-0460">Magnesium</keyword>
<gene>
    <name evidence="15" type="ORF">H9635_06525</name>
</gene>
<keyword evidence="16" id="KW-1185">Reference proteome</keyword>
<accession>A0ABR8XWR9</accession>
<evidence type="ECO:0000313" key="15">
    <source>
        <dbReference type="EMBL" id="MBD8036392.1"/>
    </source>
</evidence>
<evidence type="ECO:0000256" key="8">
    <source>
        <dbReference type="ARBA" id="ARBA00023235"/>
    </source>
</evidence>
<comment type="similarity">
    <text evidence="2">Belongs to the type IA topoisomerase family.</text>
</comment>
<dbReference type="InterPro" id="IPR013497">
    <property type="entry name" value="Topo_IA_cen"/>
</dbReference>
<evidence type="ECO:0000256" key="11">
    <source>
        <dbReference type="ARBA" id="ARBA00032235"/>
    </source>
</evidence>
<sequence length="726" mass="82506">MGQFLIIAEKPDQAAKLAAPFSSTKKAGYFEVKPNTYFPDGALITWAIGHLCELKAPEEYNPSWKKWTLEALPIIPDRFEYKVTKLKYKQFNIIKALVNRADIQEIIIGGDAGREGELIIRTILKLCRANKPMKRLWISSLTENAVKNGFANLLPEEKTRNIYYEALSRSCADWLIGINTSRLYTVLLKQKGVKDVFSIGRVQTPTLALIVKREHEIANFKPEPFWEVEAEFNFEGKKLKAKWHKENNSRVLEERQAIAIANFCMNKQVEITSIKEETKEFAPPLLFNLSTLQATANKAFKLSPQHTLDILQKLYLKGLVSYPRSDSQFLTNEEAKTLPNILENLSKIDQYKNLLPPPVKSILTSKRFVNPQKVTDHHAIIITEQLPNLSKLSSEEFKIYDLVVRQVIAAHYNNAIYSYTTIHSLVEKRAEFISKGKVQIEEGWRKVIFHSNTNSPADKDELLPLLRENEQGIVTKAKERKSETQPPNRYSEGNLITLMKTAGKHLEDTELEKVLSKTEGLGTEATRAGIIGTLKDRQYIEIRKNQVFATTKGMLLIEALGESILTSPSMTAKWEQRLSEIGEGTASPNAFMEQVKKLSYKLITDANEREKEWAFNQSAVEKITANNPYNKKYKREKTVVGKCMLCDGSIIDHGTFYGCSNYKASNCKFSVSKKILRKSITQPNIKKLLATGETALIKGFKKGAKTFDAHLIWDNNAQKVTFKFDK</sequence>
<dbReference type="InterPro" id="IPR000380">
    <property type="entry name" value="Topo_IA"/>
</dbReference>
<dbReference type="InterPro" id="IPR003602">
    <property type="entry name" value="Topo_IA_DNA-bd_dom"/>
</dbReference>
<dbReference type="Gene3D" id="3.40.50.140">
    <property type="match status" value="1"/>
</dbReference>
<comment type="caution">
    <text evidence="15">The sequence shown here is derived from an EMBL/GenBank/DDBJ whole genome shotgun (WGS) entry which is preliminary data.</text>
</comment>
<dbReference type="Pfam" id="PF01751">
    <property type="entry name" value="Toprim"/>
    <property type="match status" value="1"/>
</dbReference>
<proteinExistence type="inferred from homology"/>
<dbReference type="InterPro" id="IPR005738">
    <property type="entry name" value="TopoIII"/>
</dbReference>
<dbReference type="Gene3D" id="1.10.460.10">
    <property type="entry name" value="Topoisomerase I, domain 2"/>
    <property type="match status" value="1"/>
</dbReference>
<name>A0ABR8XWR9_9BACL</name>
<dbReference type="EMBL" id="JACSPZ010000002">
    <property type="protein sequence ID" value="MBD8036392.1"/>
    <property type="molecule type" value="Genomic_DNA"/>
</dbReference>
<dbReference type="InterPro" id="IPR013826">
    <property type="entry name" value="Topo_IA_cen_sub3"/>
</dbReference>
<keyword evidence="4" id="KW-0479">Metal-binding</keyword>
<dbReference type="PANTHER" id="PTHR11390">
    <property type="entry name" value="PROKARYOTIC DNA TOPOISOMERASE"/>
    <property type="match status" value="1"/>
</dbReference>
<evidence type="ECO:0000259" key="14">
    <source>
        <dbReference type="PROSITE" id="PS52039"/>
    </source>
</evidence>
<feature type="domain" description="Topo IA-type catalytic" evidence="14">
    <location>
        <begin position="159"/>
        <end position="603"/>
    </location>
</feature>
<dbReference type="SMART" id="SM00493">
    <property type="entry name" value="TOPRIM"/>
    <property type="match status" value="1"/>
</dbReference>
<dbReference type="SMART" id="SM00437">
    <property type="entry name" value="TOP1Ac"/>
    <property type="match status" value="1"/>
</dbReference>
<dbReference type="InterPro" id="IPR023405">
    <property type="entry name" value="Topo_IA_core_domain"/>
</dbReference>
<dbReference type="CDD" id="cd03362">
    <property type="entry name" value="TOPRIM_TopoIA_TopoIII"/>
    <property type="match status" value="1"/>
</dbReference>
<dbReference type="PROSITE" id="PS00396">
    <property type="entry name" value="TOPO_IA_1"/>
    <property type="match status" value="1"/>
</dbReference>
<evidence type="ECO:0000256" key="6">
    <source>
        <dbReference type="ARBA" id="ARBA00023029"/>
    </source>
</evidence>